<dbReference type="RefSeq" id="WP_135993201.1">
    <property type="nucleotide sequence ID" value="NZ_SRYD01000025.1"/>
</dbReference>
<name>A0A4S2FXB7_9BACT</name>
<dbReference type="Proteomes" id="UP000306630">
    <property type="component" value="Unassembled WGS sequence"/>
</dbReference>
<dbReference type="AlphaFoldDB" id="A0A4S2FXB7"/>
<gene>
    <name evidence="2" type="ORF">E5333_07335</name>
</gene>
<evidence type="ECO:0000256" key="1">
    <source>
        <dbReference type="SAM" id="MobiDB-lite"/>
    </source>
</evidence>
<comment type="caution">
    <text evidence="2">The sequence shown here is derived from an EMBL/GenBank/DDBJ whole genome shotgun (WGS) entry which is preliminary data.</text>
</comment>
<sequence>MNIFQQFFAYLRLREAVRKADEAYQQTGKRHYVMPSFGGDRKLLVMDRSNFRILKRKGYITHKALVHDMMLESFYFTPHRDGSGWLTDKDRRRKVRQYFSWYAAETKAAKERKKMAKKRKNEEKKNGTVQCKK</sequence>
<reference evidence="2 3" key="1">
    <citation type="submission" date="2019-04" db="EMBL/GenBank/DDBJ databases">
        <title>Microbes associate with the intestines of laboratory mice.</title>
        <authorList>
            <person name="Navarre W."/>
            <person name="Wong E."/>
            <person name="Huang K."/>
            <person name="Tropini C."/>
            <person name="Ng K."/>
            <person name="Yu B."/>
        </authorList>
    </citation>
    <scope>NUCLEOTIDE SEQUENCE [LARGE SCALE GENOMIC DNA]</scope>
    <source>
        <strain evidence="2 3">NM06_A21</strain>
    </source>
</reference>
<evidence type="ECO:0000313" key="2">
    <source>
        <dbReference type="EMBL" id="TGY74081.1"/>
    </source>
</evidence>
<accession>A0A4S2FXB7</accession>
<proteinExistence type="predicted"/>
<evidence type="ECO:0000313" key="3">
    <source>
        <dbReference type="Proteomes" id="UP000306630"/>
    </source>
</evidence>
<organism evidence="2 3">
    <name type="scientific">Muribaculum intestinale</name>
    <dbReference type="NCBI Taxonomy" id="1796646"/>
    <lineage>
        <taxon>Bacteria</taxon>
        <taxon>Pseudomonadati</taxon>
        <taxon>Bacteroidota</taxon>
        <taxon>Bacteroidia</taxon>
        <taxon>Bacteroidales</taxon>
        <taxon>Muribaculaceae</taxon>
        <taxon>Muribaculum</taxon>
    </lineage>
</organism>
<protein>
    <submittedName>
        <fullName evidence="2">Uncharacterized protein</fullName>
    </submittedName>
</protein>
<dbReference type="EMBL" id="SRYD01000025">
    <property type="protein sequence ID" value="TGY74081.1"/>
    <property type="molecule type" value="Genomic_DNA"/>
</dbReference>
<feature type="region of interest" description="Disordered" evidence="1">
    <location>
        <begin position="112"/>
        <end position="133"/>
    </location>
</feature>